<protein>
    <submittedName>
        <fullName evidence="1">Uncharacterized protein</fullName>
    </submittedName>
</protein>
<evidence type="ECO:0000313" key="1">
    <source>
        <dbReference type="EMBL" id="MBM7471196.1"/>
    </source>
</evidence>
<accession>A0ABS2L409</accession>
<dbReference type="Proteomes" id="UP000776164">
    <property type="component" value="Unassembled WGS sequence"/>
</dbReference>
<evidence type="ECO:0000313" key="2">
    <source>
        <dbReference type="Proteomes" id="UP000776164"/>
    </source>
</evidence>
<proteinExistence type="predicted"/>
<dbReference type="RefSeq" id="WP_205107006.1">
    <property type="nucleotide sequence ID" value="NZ_BAAAHT010000012.1"/>
</dbReference>
<comment type="caution">
    <text evidence="1">The sequence shown here is derived from an EMBL/GenBank/DDBJ whole genome shotgun (WGS) entry which is preliminary data.</text>
</comment>
<dbReference type="EMBL" id="JAFBBU010000001">
    <property type="protein sequence ID" value="MBM7471196.1"/>
    <property type="molecule type" value="Genomic_DNA"/>
</dbReference>
<reference evidence="1 2" key="1">
    <citation type="submission" date="2021-01" db="EMBL/GenBank/DDBJ databases">
        <title>Sequencing the genomes of 1000 actinobacteria strains.</title>
        <authorList>
            <person name="Klenk H.-P."/>
        </authorList>
    </citation>
    <scope>NUCLEOTIDE SEQUENCE [LARGE SCALE GENOMIC DNA]</scope>
    <source>
        <strain evidence="1 2">DSM 13057</strain>
    </source>
</reference>
<name>A0ABS2L409_9MICO</name>
<organism evidence="1 2">
    <name type="scientific">Subtercola frigoramans</name>
    <dbReference type="NCBI Taxonomy" id="120298"/>
    <lineage>
        <taxon>Bacteria</taxon>
        <taxon>Bacillati</taxon>
        <taxon>Actinomycetota</taxon>
        <taxon>Actinomycetes</taxon>
        <taxon>Micrococcales</taxon>
        <taxon>Microbacteriaceae</taxon>
        <taxon>Subtercola</taxon>
    </lineage>
</organism>
<sequence length="157" mass="17315">MRTFLVGALSGQELIDASASDRSRLRGYYKQLRESDHPDRLLAGWVPQRPVLKLAVAPSDLDDLGQDARIVKSGFSDPRAQIAAAGQLEVRVAAANLASLRRDYLLRPSDRPNVFVHLTDERSPSPLPLGLLLVDLANHDGVRERSRVAELLRDTSV</sequence>
<gene>
    <name evidence="1" type="ORF">JOE66_000830</name>
</gene>
<keyword evidence="2" id="KW-1185">Reference proteome</keyword>